<proteinExistence type="predicted"/>
<comment type="caution">
    <text evidence="1">The sequence shown here is derived from an EMBL/GenBank/DDBJ whole genome shotgun (WGS) entry which is preliminary data.</text>
</comment>
<gene>
    <name evidence="1" type="ORF">BV22DRAFT_1020414</name>
</gene>
<evidence type="ECO:0000313" key="2">
    <source>
        <dbReference type="Proteomes" id="UP000790709"/>
    </source>
</evidence>
<accession>A0ACB8B538</accession>
<sequence>MGWFGSSKPEQASAASRQDRQKCWEARDAYFDCLDRAGVLKAGDEGTACKQSKTQYEDNCAKSWIEYFNKRRILAEKQKDMLAQSKNQAQDAKKKAT</sequence>
<evidence type="ECO:0000313" key="1">
    <source>
        <dbReference type="EMBL" id="KAH7920880.1"/>
    </source>
</evidence>
<name>A0ACB8B538_9AGAM</name>
<reference evidence="1" key="1">
    <citation type="journal article" date="2021" name="New Phytol.">
        <title>Evolutionary innovations through gain and loss of genes in the ectomycorrhizal Boletales.</title>
        <authorList>
            <person name="Wu G."/>
            <person name="Miyauchi S."/>
            <person name="Morin E."/>
            <person name="Kuo A."/>
            <person name="Drula E."/>
            <person name="Varga T."/>
            <person name="Kohler A."/>
            <person name="Feng B."/>
            <person name="Cao Y."/>
            <person name="Lipzen A."/>
            <person name="Daum C."/>
            <person name="Hundley H."/>
            <person name="Pangilinan J."/>
            <person name="Johnson J."/>
            <person name="Barry K."/>
            <person name="LaButti K."/>
            <person name="Ng V."/>
            <person name="Ahrendt S."/>
            <person name="Min B."/>
            <person name="Choi I.G."/>
            <person name="Park H."/>
            <person name="Plett J.M."/>
            <person name="Magnuson J."/>
            <person name="Spatafora J.W."/>
            <person name="Nagy L.G."/>
            <person name="Henrissat B."/>
            <person name="Grigoriev I.V."/>
            <person name="Yang Z.L."/>
            <person name="Xu J."/>
            <person name="Martin F.M."/>
        </authorList>
    </citation>
    <scope>NUCLEOTIDE SEQUENCE</scope>
    <source>
        <strain evidence="1">KUC20120723A-06</strain>
    </source>
</reference>
<dbReference type="Proteomes" id="UP000790709">
    <property type="component" value="Unassembled WGS sequence"/>
</dbReference>
<keyword evidence="2" id="KW-1185">Reference proteome</keyword>
<organism evidence="1 2">
    <name type="scientific">Leucogyrophana mollusca</name>
    <dbReference type="NCBI Taxonomy" id="85980"/>
    <lineage>
        <taxon>Eukaryota</taxon>
        <taxon>Fungi</taxon>
        <taxon>Dikarya</taxon>
        <taxon>Basidiomycota</taxon>
        <taxon>Agaricomycotina</taxon>
        <taxon>Agaricomycetes</taxon>
        <taxon>Agaricomycetidae</taxon>
        <taxon>Boletales</taxon>
        <taxon>Boletales incertae sedis</taxon>
        <taxon>Leucogyrophana</taxon>
    </lineage>
</organism>
<dbReference type="EMBL" id="MU266553">
    <property type="protein sequence ID" value="KAH7920880.1"/>
    <property type="molecule type" value="Genomic_DNA"/>
</dbReference>
<protein>
    <submittedName>
        <fullName evidence="1">Uncharacterized protein</fullName>
    </submittedName>
</protein>